<feature type="transmembrane region" description="Helical" evidence="16">
    <location>
        <begin position="96"/>
        <end position="119"/>
    </location>
</feature>
<keyword evidence="9" id="KW-0999">Mitochondrion inner membrane</keyword>
<dbReference type="SUPFAM" id="SSF81342">
    <property type="entry name" value="Transmembrane di-heme cytochromes"/>
    <property type="match status" value="1"/>
</dbReference>
<dbReference type="SUPFAM" id="SSF81648">
    <property type="entry name" value="a domain/subunit of cytochrome bc1 complex (Ubiquinol-cytochrome c reductase)"/>
    <property type="match status" value="1"/>
</dbReference>
<evidence type="ECO:0000256" key="9">
    <source>
        <dbReference type="ARBA" id="ARBA00022792"/>
    </source>
</evidence>
<name>A0A2D1BXQ4_9ASCI</name>
<keyword evidence="7 16" id="KW-0812">Transmembrane</keyword>
<feature type="transmembrane region" description="Helical" evidence="16">
    <location>
        <begin position="302"/>
        <end position="321"/>
    </location>
</feature>
<dbReference type="GO" id="GO:0016491">
    <property type="term" value="F:oxidoreductase activity"/>
    <property type="evidence" value="ECO:0007669"/>
    <property type="project" value="UniProtKB-UniRule"/>
</dbReference>
<reference evidence="19" key="1">
    <citation type="journal article" date="2017" name="mSystems">
        <title>Increased biosynthetic gene dosage in a genome-reduced defensive bacterial symbiont.</title>
        <authorList>
            <person name="Lopera J."/>
            <person name="Miller I.J."/>
            <person name="McPhail K.L."/>
            <person name="Kwan J.C."/>
        </authorList>
    </citation>
    <scope>NUCLEOTIDE SEQUENCE</scope>
    <source>
        <strain evidence="19">TIC-2013-079</strain>
    </source>
</reference>
<accession>A0A2D1BXQ4</accession>
<dbReference type="Pfam" id="PF00033">
    <property type="entry name" value="Cytochrome_B"/>
    <property type="match status" value="1"/>
</dbReference>
<comment type="subcellular location">
    <subcellularLocation>
        <location evidence="2">Mitochondrion inner membrane</location>
        <topology evidence="2">Multi-pass membrane protein</topology>
    </subcellularLocation>
</comment>
<keyword evidence="12 16" id="KW-0408">Iron</keyword>
<evidence type="ECO:0000259" key="17">
    <source>
        <dbReference type="PROSITE" id="PS51002"/>
    </source>
</evidence>
<feature type="transmembrane region" description="Helical" evidence="16">
    <location>
        <begin position="163"/>
        <end position="184"/>
    </location>
</feature>
<sequence>MSILLKYPTPYNLNYFWNIGSLIGIFMGIQILSGLFLTMFYSSYIEQSFLSVVYIMNDVNMGIYIRFMHMNGASFCMALIYLHLGRGLYYKGYYNYISWFLGVSLLLMTMAVAFFGYVLPWGQMSFWGATVITSMISVFPWGMKILIWLWGGFSVNYPTLSRFYTLHFFMPIIMVPVMFLHIYFIHMKGSFNPLGLFTKSLTFNFWPYFGIKNFLGFFFFFFFFFIIVFYYPEIFGEEDNYIEASSLITPTHIKPEWYFLFAYAMLRSIPNKLLGVLVMVFSILIFFLASLFSSFISMGFRFFFFFFWFFNWMILTFLGGIHITSHAIFLSQILGIFYFLFFFFMLIF</sequence>
<dbReference type="GO" id="GO:0046872">
    <property type="term" value="F:metal ion binding"/>
    <property type="evidence" value="ECO:0007669"/>
    <property type="project" value="UniProtKB-UniRule"/>
</dbReference>
<keyword evidence="13" id="KW-0830">Ubiquinone</keyword>
<evidence type="ECO:0000256" key="6">
    <source>
        <dbReference type="ARBA" id="ARBA00022660"/>
    </source>
</evidence>
<evidence type="ECO:0000256" key="4">
    <source>
        <dbReference type="ARBA" id="ARBA00022448"/>
    </source>
</evidence>
<evidence type="ECO:0000256" key="1">
    <source>
        <dbReference type="ARBA" id="ARBA00002566"/>
    </source>
</evidence>
<dbReference type="Pfam" id="PF00032">
    <property type="entry name" value="Cytochrom_B_C"/>
    <property type="match status" value="1"/>
</dbReference>
<dbReference type="InterPro" id="IPR005797">
    <property type="entry name" value="Cyt_b/b6_N"/>
</dbReference>
<keyword evidence="15 16" id="KW-0472">Membrane</keyword>
<protein>
    <recommendedName>
        <fullName evidence="3 16">Cytochrome b</fullName>
    </recommendedName>
</protein>
<keyword evidence="11 16" id="KW-1133">Transmembrane helix</keyword>
<dbReference type="GO" id="GO:0006122">
    <property type="term" value="P:mitochondrial electron transport, ubiquinol to cytochrome c"/>
    <property type="evidence" value="ECO:0007669"/>
    <property type="project" value="TreeGrafter"/>
</dbReference>
<evidence type="ECO:0000259" key="18">
    <source>
        <dbReference type="PROSITE" id="PS51003"/>
    </source>
</evidence>
<dbReference type="PANTHER" id="PTHR19271">
    <property type="entry name" value="CYTOCHROME B"/>
    <property type="match status" value="1"/>
</dbReference>
<comment type="cofactor">
    <cofactor evidence="16">
        <name>heme b</name>
        <dbReference type="ChEBI" id="CHEBI:60344"/>
    </cofactor>
    <text evidence="16">Binds 2 heme groups non-covalently.</text>
</comment>
<dbReference type="InterPro" id="IPR027387">
    <property type="entry name" value="Cytb/b6-like_sf"/>
</dbReference>
<evidence type="ECO:0000256" key="15">
    <source>
        <dbReference type="ARBA" id="ARBA00023136"/>
    </source>
</evidence>
<dbReference type="GO" id="GO:0008121">
    <property type="term" value="F:quinol-cytochrome-c reductase activity"/>
    <property type="evidence" value="ECO:0007669"/>
    <property type="project" value="TreeGrafter"/>
</dbReference>
<dbReference type="EMBL" id="MF573328">
    <property type="protein sequence ID" value="ATN28861.1"/>
    <property type="molecule type" value="Genomic_DNA"/>
</dbReference>
<evidence type="ECO:0000256" key="16">
    <source>
        <dbReference type="RuleBase" id="RU362117"/>
    </source>
</evidence>
<feature type="domain" description="Cytochrome b/b6 N-terminal region profile" evidence="17">
    <location>
        <begin position="1"/>
        <end position="194"/>
    </location>
</feature>
<feature type="transmembrane region" description="Helical" evidence="16">
    <location>
        <begin position="15"/>
        <end position="42"/>
    </location>
</feature>
<dbReference type="InterPro" id="IPR005798">
    <property type="entry name" value="Cyt_b/b6_C"/>
</dbReference>
<dbReference type="PROSITE" id="PS51002">
    <property type="entry name" value="CYTB_NTER"/>
    <property type="match status" value="1"/>
</dbReference>
<evidence type="ECO:0000256" key="11">
    <source>
        <dbReference type="ARBA" id="ARBA00022989"/>
    </source>
</evidence>
<evidence type="ECO:0000256" key="5">
    <source>
        <dbReference type="ARBA" id="ARBA00022617"/>
    </source>
</evidence>
<feature type="transmembrane region" description="Helical" evidence="16">
    <location>
        <begin position="126"/>
        <end position="151"/>
    </location>
</feature>
<evidence type="ECO:0000256" key="10">
    <source>
        <dbReference type="ARBA" id="ARBA00022982"/>
    </source>
</evidence>
<evidence type="ECO:0000256" key="12">
    <source>
        <dbReference type="ARBA" id="ARBA00023004"/>
    </source>
</evidence>
<keyword evidence="10 16" id="KW-0249">Electron transport</keyword>
<dbReference type="InterPro" id="IPR036150">
    <property type="entry name" value="Cyt_b/b6_C_sf"/>
</dbReference>
<feature type="transmembrane region" description="Helical" evidence="16">
    <location>
        <begin position="273"/>
        <end position="295"/>
    </location>
</feature>
<feature type="transmembrane region" description="Helical" evidence="16">
    <location>
        <begin position="327"/>
        <end position="347"/>
    </location>
</feature>
<dbReference type="Gene3D" id="1.20.810.10">
    <property type="entry name" value="Cytochrome Bc1 Complex, Chain C"/>
    <property type="match status" value="1"/>
</dbReference>
<proteinExistence type="inferred from homology"/>
<dbReference type="PROSITE" id="PS51003">
    <property type="entry name" value="CYTB_CTER"/>
    <property type="match status" value="1"/>
</dbReference>
<gene>
    <name evidence="19" type="primary">CYTB</name>
</gene>
<keyword evidence="4 16" id="KW-0813">Transport</keyword>
<evidence type="ECO:0000313" key="19">
    <source>
        <dbReference type="EMBL" id="ATN28861.1"/>
    </source>
</evidence>
<evidence type="ECO:0000256" key="7">
    <source>
        <dbReference type="ARBA" id="ARBA00022692"/>
    </source>
</evidence>
<feature type="transmembrane region" description="Helical" evidence="16">
    <location>
        <begin position="205"/>
        <end position="231"/>
    </location>
</feature>
<organism evidence="19">
    <name type="scientific">Lissoclinum sp. TIC-2013-079</name>
    <dbReference type="NCBI Taxonomy" id="2010181"/>
    <lineage>
        <taxon>Eukaryota</taxon>
        <taxon>Metazoa</taxon>
        <taxon>Chordata</taxon>
        <taxon>Tunicata</taxon>
        <taxon>Ascidiacea</taxon>
        <taxon>Aplousobranchia</taxon>
        <taxon>Didemnidae</taxon>
        <taxon>Lissoclinum</taxon>
    </lineage>
</organism>
<keyword evidence="5 16" id="KW-0349">Heme</keyword>
<evidence type="ECO:0000256" key="13">
    <source>
        <dbReference type="ARBA" id="ARBA00023075"/>
    </source>
</evidence>
<feature type="transmembrane region" description="Helical" evidence="16">
    <location>
        <begin position="63"/>
        <end position="84"/>
    </location>
</feature>
<comment type="similarity">
    <text evidence="16">Belongs to the cytochrome b family.</text>
</comment>
<feature type="domain" description="Cytochrome b/b6 C-terminal region profile" evidence="18">
    <location>
        <begin position="195"/>
        <end position="348"/>
    </location>
</feature>
<dbReference type="InterPro" id="IPR016174">
    <property type="entry name" value="Di-haem_cyt_TM"/>
</dbReference>
<keyword evidence="6 16" id="KW-0679">Respiratory chain</keyword>
<evidence type="ECO:0000256" key="2">
    <source>
        <dbReference type="ARBA" id="ARBA00004448"/>
    </source>
</evidence>
<dbReference type="GO" id="GO:0005743">
    <property type="term" value="C:mitochondrial inner membrane"/>
    <property type="evidence" value="ECO:0007669"/>
    <property type="project" value="UniProtKB-SubCell"/>
</dbReference>
<evidence type="ECO:0000256" key="14">
    <source>
        <dbReference type="ARBA" id="ARBA00023128"/>
    </source>
</evidence>
<dbReference type="AlphaFoldDB" id="A0A2D1BXQ4"/>
<geneLocation type="mitochondrion" evidence="19"/>
<evidence type="ECO:0000256" key="8">
    <source>
        <dbReference type="ARBA" id="ARBA00022723"/>
    </source>
</evidence>
<keyword evidence="8 16" id="KW-0479">Metal-binding</keyword>
<keyword evidence="14 16" id="KW-0496">Mitochondrion</keyword>
<dbReference type="InterPro" id="IPR048259">
    <property type="entry name" value="Cytochrome_b_N_euk/bac"/>
</dbReference>
<dbReference type="CDD" id="cd00284">
    <property type="entry name" value="Cytochrome_b_N"/>
    <property type="match status" value="1"/>
</dbReference>
<dbReference type="PANTHER" id="PTHR19271:SF16">
    <property type="entry name" value="CYTOCHROME B"/>
    <property type="match status" value="1"/>
</dbReference>
<comment type="function">
    <text evidence="1 16">Component of the ubiquinol-cytochrome c reductase complex (complex III or cytochrome b-c1 complex) that is part of the mitochondrial respiratory chain. The b-c1 complex mediates electron transfer from ubiquinol to cytochrome c. Contributes to the generation of a proton gradient across the mitochondrial membrane that is then used for ATP synthesis.</text>
</comment>
<evidence type="ECO:0000256" key="3">
    <source>
        <dbReference type="ARBA" id="ARBA00013531"/>
    </source>
</evidence>